<keyword evidence="5" id="KW-1185">Reference proteome</keyword>
<reference evidence="4 5" key="1">
    <citation type="journal article" date="2018" name="Cell">
        <title>The Chara Genome: Secondary Complexity and Implications for Plant Terrestrialization.</title>
        <authorList>
            <person name="Nishiyama T."/>
            <person name="Sakayama H."/>
            <person name="Vries J.D."/>
            <person name="Buschmann H."/>
            <person name="Saint-Marcoux D."/>
            <person name="Ullrich K.K."/>
            <person name="Haas F.B."/>
            <person name="Vanderstraeten L."/>
            <person name="Becker D."/>
            <person name="Lang D."/>
            <person name="Vosolsobe S."/>
            <person name="Rombauts S."/>
            <person name="Wilhelmsson P.K.I."/>
            <person name="Janitza P."/>
            <person name="Kern R."/>
            <person name="Heyl A."/>
            <person name="Rumpler F."/>
            <person name="Villalobos L.I.A.C."/>
            <person name="Clay J.M."/>
            <person name="Skokan R."/>
            <person name="Toyoda A."/>
            <person name="Suzuki Y."/>
            <person name="Kagoshima H."/>
            <person name="Schijlen E."/>
            <person name="Tajeshwar N."/>
            <person name="Catarino B."/>
            <person name="Hetherington A.J."/>
            <person name="Saltykova A."/>
            <person name="Bonnot C."/>
            <person name="Breuninger H."/>
            <person name="Symeonidi A."/>
            <person name="Radhakrishnan G.V."/>
            <person name="Van Nieuwerburgh F."/>
            <person name="Deforce D."/>
            <person name="Chang C."/>
            <person name="Karol K.G."/>
            <person name="Hedrich R."/>
            <person name="Ulvskov P."/>
            <person name="Glockner G."/>
            <person name="Delwiche C.F."/>
            <person name="Petrasek J."/>
            <person name="Van de Peer Y."/>
            <person name="Friml J."/>
            <person name="Beilby M."/>
            <person name="Dolan L."/>
            <person name="Kohara Y."/>
            <person name="Sugano S."/>
            <person name="Fujiyama A."/>
            <person name="Delaux P.-M."/>
            <person name="Quint M."/>
            <person name="TheiBen G."/>
            <person name="Hagemann M."/>
            <person name="Harholt J."/>
            <person name="Dunand C."/>
            <person name="Zachgo S."/>
            <person name="Langdale J."/>
            <person name="Maumus F."/>
            <person name="Straeten D.V.D."/>
            <person name="Gould S.B."/>
            <person name="Rensing S.A."/>
        </authorList>
    </citation>
    <scope>NUCLEOTIDE SEQUENCE [LARGE SCALE GENOMIC DNA]</scope>
    <source>
        <strain evidence="4 5">S276</strain>
    </source>
</reference>
<dbReference type="EMBL" id="BFEA01000110">
    <property type="protein sequence ID" value="GBG69119.1"/>
    <property type="molecule type" value="Genomic_DNA"/>
</dbReference>
<dbReference type="GO" id="GO:0046872">
    <property type="term" value="F:metal ion binding"/>
    <property type="evidence" value="ECO:0007669"/>
    <property type="project" value="UniProtKB-KW"/>
</dbReference>
<comment type="cofactor">
    <cofactor evidence="1">
        <name>a divalent metal cation</name>
        <dbReference type="ChEBI" id="CHEBI:60240"/>
    </cofactor>
</comment>
<organism evidence="4 5">
    <name type="scientific">Chara braunii</name>
    <name type="common">Braun's stonewort</name>
    <dbReference type="NCBI Taxonomy" id="69332"/>
    <lineage>
        <taxon>Eukaryota</taxon>
        <taxon>Viridiplantae</taxon>
        <taxon>Streptophyta</taxon>
        <taxon>Charophyceae</taxon>
        <taxon>Charales</taxon>
        <taxon>Characeae</taxon>
        <taxon>Chara</taxon>
    </lineage>
</organism>
<protein>
    <recommendedName>
        <fullName evidence="3">DDE Tnp4 domain-containing protein</fullName>
    </recommendedName>
</protein>
<keyword evidence="2" id="KW-0479">Metal-binding</keyword>
<proteinExistence type="predicted"/>
<comment type="caution">
    <text evidence="4">The sequence shown here is derived from an EMBL/GenBank/DDBJ whole genome shotgun (WGS) entry which is preliminary data.</text>
</comment>
<dbReference type="Proteomes" id="UP000265515">
    <property type="component" value="Unassembled WGS sequence"/>
</dbReference>
<gene>
    <name evidence="4" type="ORF">CBR_g3817</name>
</gene>
<dbReference type="Pfam" id="PF13359">
    <property type="entry name" value="DDE_Tnp_4"/>
    <property type="match status" value="1"/>
</dbReference>
<dbReference type="Gramene" id="GBG69119">
    <property type="protein sequence ID" value="GBG69119"/>
    <property type="gene ID" value="CBR_g3817"/>
</dbReference>
<dbReference type="AlphaFoldDB" id="A0A388KGF6"/>
<evidence type="ECO:0000313" key="4">
    <source>
        <dbReference type="EMBL" id="GBG69119.1"/>
    </source>
</evidence>
<accession>A0A388KGF6</accession>
<feature type="domain" description="DDE Tnp4" evidence="3">
    <location>
        <begin position="247"/>
        <end position="314"/>
    </location>
</feature>
<evidence type="ECO:0000313" key="5">
    <source>
        <dbReference type="Proteomes" id="UP000265515"/>
    </source>
</evidence>
<name>A0A388KGF6_CHABU</name>
<evidence type="ECO:0000256" key="1">
    <source>
        <dbReference type="ARBA" id="ARBA00001968"/>
    </source>
</evidence>
<dbReference type="OrthoDB" id="682491at2759"/>
<dbReference type="InterPro" id="IPR027806">
    <property type="entry name" value="HARBI1_dom"/>
</dbReference>
<evidence type="ECO:0000256" key="2">
    <source>
        <dbReference type="ARBA" id="ARBA00022723"/>
    </source>
</evidence>
<evidence type="ECO:0000259" key="3">
    <source>
        <dbReference type="Pfam" id="PF13359"/>
    </source>
</evidence>
<sequence>MQDGVNNEEVDAPVSCSSGQRANMTDGVFPGVGRLSLQQKLGVVIAIVAVIRHMGKQREMAWEAALVRAKRLRLVSPWPREVVNNVTLWDGPLLLANAIVADILLRQPPRWWMKRRTGGTWEDLCVHDDAAEEYFHDKLWMSKSVFYGIVAALSSYLQRQITPFRQPLQPKRIVAYAVYRWASSETYDSGTSNFGIGRASGIAAVEDVTRALHRAYPDKIKMPTGSRRKQVMDAFERKRFPRCMGAIDCTHLYVDKPANAPAENFCDRHRQFSVVAQVVVDMDMRILDVFVGYPGSVHDSRVLRNSSLYRRAQAGAIFDADPLVLPYARLCSG</sequence>